<dbReference type="PROSITE" id="PS00061">
    <property type="entry name" value="ADH_SHORT"/>
    <property type="match status" value="1"/>
</dbReference>
<dbReference type="PANTHER" id="PTHR43975">
    <property type="entry name" value="ZGC:101858"/>
    <property type="match status" value="1"/>
</dbReference>
<gene>
    <name evidence="3" type="ORF">SAMN03080594_110126</name>
</gene>
<evidence type="ECO:0000256" key="2">
    <source>
        <dbReference type="RuleBase" id="RU000363"/>
    </source>
</evidence>
<sequence length="266" mass="28979">MRLKDKVVLITGGYTGIGKAIAKRCVQEGAKVVVNGLEEEIGLALVKELGADTAAHITTDITEEVAPQLLVEKAISKFGKLNAVVNNAAYIASSNITSTEVPFIKRMLAVNSIAPLMIIQAALPHLSAVRGCVLNIGSINAWGGEPDLLAYSMSKGALMTMTRNLGDSLFRENGVRVNQINPGWVLTEKEILNKKEQGMKADWYKDIPDIFAPAQRIFTPEEIAAACLYWLSDECGPVSSQVMDLEQFPMIGRNLPKNWEGSHKKK</sequence>
<organism evidence="3 4">
    <name type="scientific">Arenibacter palladensis</name>
    <dbReference type="NCBI Taxonomy" id="237373"/>
    <lineage>
        <taxon>Bacteria</taxon>
        <taxon>Pseudomonadati</taxon>
        <taxon>Bacteroidota</taxon>
        <taxon>Flavobacteriia</taxon>
        <taxon>Flavobacteriales</taxon>
        <taxon>Flavobacteriaceae</taxon>
        <taxon>Arenibacter</taxon>
    </lineage>
</organism>
<dbReference type="Proteomes" id="UP000184406">
    <property type="component" value="Unassembled WGS sequence"/>
</dbReference>
<dbReference type="FunFam" id="3.40.50.720:FF:000084">
    <property type="entry name" value="Short-chain dehydrogenase reductase"/>
    <property type="match status" value="1"/>
</dbReference>
<dbReference type="InterPro" id="IPR036291">
    <property type="entry name" value="NAD(P)-bd_dom_sf"/>
</dbReference>
<dbReference type="Gene3D" id="3.40.50.720">
    <property type="entry name" value="NAD(P)-binding Rossmann-like Domain"/>
    <property type="match status" value="1"/>
</dbReference>
<evidence type="ECO:0000313" key="3">
    <source>
        <dbReference type="EMBL" id="SHF99201.1"/>
    </source>
</evidence>
<keyword evidence="4" id="KW-1185">Reference proteome</keyword>
<dbReference type="InterPro" id="IPR020904">
    <property type="entry name" value="Sc_DH/Rdtase_CS"/>
</dbReference>
<dbReference type="RefSeq" id="WP_072865016.1">
    <property type="nucleotide sequence ID" value="NZ_FQUX01000010.1"/>
</dbReference>
<protein>
    <submittedName>
        <fullName evidence="3">NAD(P)-dependent dehydrogenase, short-chain alcohol dehydrogenase family</fullName>
    </submittedName>
</protein>
<dbReference type="EMBL" id="FQUX01000010">
    <property type="protein sequence ID" value="SHF99201.1"/>
    <property type="molecule type" value="Genomic_DNA"/>
</dbReference>
<reference evidence="4" key="1">
    <citation type="submission" date="2016-11" db="EMBL/GenBank/DDBJ databases">
        <authorList>
            <person name="Varghese N."/>
            <person name="Submissions S."/>
        </authorList>
    </citation>
    <scope>NUCLEOTIDE SEQUENCE [LARGE SCALE GENOMIC DNA]</scope>
    <source>
        <strain evidence="4">DSM 17539</strain>
    </source>
</reference>
<dbReference type="PANTHER" id="PTHR43975:SF2">
    <property type="entry name" value="EG:BACR7A4.14 PROTEIN-RELATED"/>
    <property type="match status" value="1"/>
</dbReference>
<dbReference type="CDD" id="cd05233">
    <property type="entry name" value="SDR_c"/>
    <property type="match status" value="1"/>
</dbReference>
<dbReference type="InterPro" id="IPR002347">
    <property type="entry name" value="SDR_fam"/>
</dbReference>
<evidence type="ECO:0000256" key="1">
    <source>
        <dbReference type="ARBA" id="ARBA00006484"/>
    </source>
</evidence>
<name>A0A1M5G6W5_9FLAO</name>
<dbReference type="PRINTS" id="PR00081">
    <property type="entry name" value="GDHRDH"/>
</dbReference>
<evidence type="ECO:0000313" key="4">
    <source>
        <dbReference type="Proteomes" id="UP000184406"/>
    </source>
</evidence>
<proteinExistence type="inferred from homology"/>
<dbReference type="OrthoDB" id="9775296at2"/>
<dbReference type="PRINTS" id="PR00080">
    <property type="entry name" value="SDRFAMILY"/>
</dbReference>
<dbReference type="AlphaFoldDB" id="A0A1M5G6W5"/>
<dbReference type="Pfam" id="PF00106">
    <property type="entry name" value="adh_short"/>
    <property type="match status" value="1"/>
</dbReference>
<accession>A0A1M5G6W5</accession>
<dbReference type="SUPFAM" id="SSF51735">
    <property type="entry name" value="NAD(P)-binding Rossmann-fold domains"/>
    <property type="match status" value="1"/>
</dbReference>
<comment type="similarity">
    <text evidence="1 2">Belongs to the short-chain dehydrogenases/reductases (SDR) family.</text>
</comment>